<comment type="caution">
    <text evidence="2">The sequence shown here is derived from an EMBL/GenBank/DDBJ whole genome shotgun (WGS) entry which is preliminary data.</text>
</comment>
<dbReference type="Gramene" id="mRNA:HanXRQr2_Chr14g0661921">
    <property type="protein sequence ID" value="mRNA:HanXRQr2_Chr14g0661921"/>
    <property type="gene ID" value="HanXRQr2_Chr14g0661921"/>
</dbReference>
<protein>
    <submittedName>
        <fullName evidence="2">Uncharacterized protein</fullName>
    </submittedName>
</protein>
<gene>
    <name evidence="2" type="ORF">HanXRQr2_Chr10g0458091</name>
    <name evidence="1" type="ORF">HanXRQr2_Chr14g0661921</name>
</gene>
<evidence type="ECO:0000313" key="2">
    <source>
        <dbReference type="EMBL" id="KAF5787904.1"/>
    </source>
</evidence>
<dbReference type="EMBL" id="MNCJ02000329">
    <property type="protein sequence ID" value="KAF5770661.1"/>
    <property type="molecule type" value="Genomic_DNA"/>
</dbReference>
<accession>A0A9K3I0X9</accession>
<name>A0A9K3I0X9_HELAN</name>
<evidence type="ECO:0000313" key="1">
    <source>
        <dbReference type="EMBL" id="KAF5770661.1"/>
    </source>
</evidence>
<proteinExistence type="predicted"/>
<reference evidence="2" key="2">
    <citation type="submission" date="2020-06" db="EMBL/GenBank/DDBJ databases">
        <title>Helianthus annuus Genome sequencing and assembly Release 2.</title>
        <authorList>
            <person name="Gouzy J."/>
            <person name="Langlade N."/>
            <person name="Munos S."/>
        </authorList>
    </citation>
    <scope>NUCLEOTIDE SEQUENCE</scope>
    <source>
        <tissue evidence="2">Leaves</tissue>
    </source>
</reference>
<dbReference type="Gramene" id="mRNA:HanXRQr2_Chr10g0458091">
    <property type="protein sequence ID" value="mRNA:HanXRQr2_Chr10g0458091"/>
    <property type="gene ID" value="HanXRQr2_Chr10g0458091"/>
</dbReference>
<dbReference type="AlphaFoldDB" id="A0A9K3I0X9"/>
<dbReference type="Proteomes" id="UP000215914">
    <property type="component" value="Unassembled WGS sequence"/>
</dbReference>
<dbReference type="EMBL" id="MNCJ02000325">
    <property type="protein sequence ID" value="KAF5787904.1"/>
    <property type="molecule type" value="Genomic_DNA"/>
</dbReference>
<organism evidence="2 3">
    <name type="scientific">Helianthus annuus</name>
    <name type="common">Common sunflower</name>
    <dbReference type="NCBI Taxonomy" id="4232"/>
    <lineage>
        <taxon>Eukaryota</taxon>
        <taxon>Viridiplantae</taxon>
        <taxon>Streptophyta</taxon>
        <taxon>Embryophyta</taxon>
        <taxon>Tracheophyta</taxon>
        <taxon>Spermatophyta</taxon>
        <taxon>Magnoliopsida</taxon>
        <taxon>eudicotyledons</taxon>
        <taxon>Gunneridae</taxon>
        <taxon>Pentapetalae</taxon>
        <taxon>asterids</taxon>
        <taxon>campanulids</taxon>
        <taxon>Asterales</taxon>
        <taxon>Asteraceae</taxon>
        <taxon>Asteroideae</taxon>
        <taxon>Heliantheae alliance</taxon>
        <taxon>Heliantheae</taxon>
        <taxon>Helianthus</taxon>
    </lineage>
</organism>
<evidence type="ECO:0000313" key="3">
    <source>
        <dbReference type="Proteomes" id="UP000215914"/>
    </source>
</evidence>
<keyword evidence="3" id="KW-1185">Reference proteome</keyword>
<sequence length="47" mass="5599">MIFQVWSFTNGFMRVLQLSVRRKHKEEVDTARIHKVQVQNKINGEAE</sequence>
<reference evidence="2" key="1">
    <citation type="journal article" date="2017" name="Nature">
        <title>The sunflower genome provides insights into oil metabolism, flowering and Asterid evolution.</title>
        <authorList>
            <person name="Badouin H."/>
            <person name="Gouzy J."/>
            <person name="Grassa C.J."/>
            <person name="Murat F."/>
            <person name="Staton S.E."/>
            <person name="Cottret L."/>
            <person name="Lelandais-Briere C."/>
            <person name="Owens G.L."/>
            <person name="Carrere S."/>
            <person name="Mayjonade B."/>
            <person name="Legrand L."/>
            <person name="Gill N."/>
            <person name="Kane N.C."/>
            <person name="Bowers J.E."/>
            <person name="Hubner S."/>
            <person name="Bellec A."/>
            <person name="Berard A."/>
            <person name="Berges H."/>
            <person name="Blanchet N."/>
            <person name="Boniface M.C."/>
            <person name="Brunel D."/>
            <person name="Catrice O."/>
            <person name="Chaidir N."/>
            <person name="Claudel C."/>
            <person name="Donnadieu C."/>
            <person name="Faraut T."/>
            <person name="Fievet G."/>
            <person name="Helmstetter N."/>
            <person name="King M."/>
            <person name="Knapp S.J."/>
            <person name="Lai Z."/>
            <person name="Le Paslier M.C."/>
            <person name="Lippi Y."/>
            <person name="Lorenzon L."/>
            <person name="Mandel J.R."/>
            <person name="Marage G."/>
            <person name="Marchand G."/>
            <person name="Marquand E."/>
            <person name="Bret-Mestries E."/>
            <person name="Morien E."/>
            <person name="Nambeesan S."/>
            <person name="Nguyen T."/>
            <person name="Pegot-Espagnet P."/>
            <person name="Pouilly N."/>
            <person name="Raftis F."/>
            <person name="Sallet E."/>
            <person name="Schiex T."/>
            <person name="Thomas J."/>
            <person name="Vandecasteele C."/>
            <person name="Vares D."/>
            <person name="Vear F."/>
            <person name="Vautrin S."/>
            <person name="Crespi M."/>
            <person name="Mangin B."/>
            <person name="Burke J.M."/>
            <person name="Salse J."/>
            <person name="Munos S."/>
            <person name="Vincourt P."/>
            <person name="Rieseberg L.H."/>
            <person name="Langlade N.B."/>
        </authorList>
    </citation>
    <scope>NUCLEOTIDE SEQUENCE</scope>
    <source>
        <tissue evidence="2">Leaves</tissue>
    </source>
</reference>